<feature type="binding site" evidence="7">
    <location>
        <position position="169"/>
    </location>
    <ligand>
        <name>ATP</name>
        <dbReference type="ChEBI" id="CHEBI:30616"/>
    </ligand>
</feature>
<feature type="cross-link" description="Glycyl lysine isopeptide (Lys-Gly) (interchain with G-Cter in SUMO2)" evidence="8">
    <location>
        <position position="147"/>
    </location>
</feature>
<dbReference type="KEGG" id="ehx:EMIHUDRAFT_62046"/>
<name>A0A0D3IEC4_EMIH1</name>
<feature type="binding site" evidence="9">
    <location>
        <position position="56"/>
    </location>
    <ligand>
        <name>ATP</name>
        <dbReference type="ChEBI" id="CHEBI:30616"/>
    </ligand>
</feature>
<evidence type="ECO:0000256" key="4">
    <source>
        <dbReference type="ARBA" id="ARBA00022777"/>
    </source>
</evidence>
<dbReference type="PaxDb" id="2903-EOD09609"/>
<evidence type="ECO:0000259" key="11">
    <source>
        <dbReference type="PROSITE" id="PS50011"/>
    </source>
</evidence>
<dbReference type="SMART" id="SM00220">
    <property type="entry name" value="S_TKc"/>
    <property type="match status" value="1"/>
</dbReference>
<keyword evidence="13" id="KW-1185">Reference proteome</keyword>
<keyword evidence="4" id="KW-0418">Kinase</keyword>
<feature type="active site" description="Proton acceptor" evidence="6">
    <location>
        <position position="145"/>
    </location>
</feature>
<dbReference type="Gene3D" id="1.10.510.10">
    <property type="entry name" value="Transferase(Phosphotransferase) domain 1"/>
    <property type="match status" value="1"/>
</dbReference>
<dbReference type="STRING" id="2903.R1DLM4"/>
<evidence type="ECO:0000256" key="1">
    <source>
        <dbReference type="ARBA" id="ARBA00022527"/>
    </source>
</evidence>
<dbReference type="RefSeq" id="XP_005762038.1">
    <property type="nucleotide sequence ID" value="XM_005761981.1"/>
</dbReference>
<reference evidence="13" key="1">
    <citation type="journal article" date="2013" name="Nature">
        <title>Pan genome of the phytoplankton Emiliania underpins its global distribution.</title>
        <authorList>
            <person name="Read B.A."/>
            <person name="Kegel J."/>
            <person name="Klute M.J."/>
            <person name="Kuo A."/>
            <person name="Lefebvre S.C."/>
            <person name="Maumus F."/>
            <person name="Mayer C."/>
            <person name="Miller J."/>
            <person name="Monier A."/>
            <person name="Salamov A."/>
            <person name="Young J."/>
            <person name="Aguilar M."/>
            <person name="Claverie J.M."/>
            <person name="Frickenhaus S."/>
            <person name="Gonzalez K."/>
            <person name="Herman E.K."/>
            <person name="Lin Y.C."/>
            <person name="Napier J."/>
            <person name="Ogata H."/>
            <person name="Sarno A.F."/>
            <person name="Shmutz J."/>
            <person name="Schroeder D."/>
            <person name="de Vargas C."/>
            <person name="Verret F."/>
            <person name="von Dassow P."/>
            <person name="Valentin K."/>
            <person name="Van de Peer Y."/>
            <person name="Wheeler G."/>
            <person name="Dacks J.B."/>
            <person name="Delwiche C.F."/>
            <person name="Dyhrman S.T."/>
            <person name="Glockner G."/>
            <person name="John U."/>
            <person name="Richards T."/>
            <person name="Worden A.Z."/>
            <person name="Zhang X."/>
            <person name="Grigoriev I.V."/>
            <person name="Allen A.E."/>
            <person name="Bidle K."/>
            <person name="Borodovsky M."/>
            <person name="Bowler C."/>
            <person name="Brownlee C."/>
            <person name="Cock J.M."/>
            <person name="Elias M."/>
            <person name="Gladyshev V.N."/>
            <person name="Groth M."/>
            <person name="Guda C."/>
            <person name="Hadaegh A."/>
            <person name="Iglesias-Rodriguez M.D."/>
            <person name="Jenkins J."/>
            <person name="Jones B.M."/>
            <person name="Lawson T."/>
            <person name="Leese F."/>
            <person name="Lindquist E."/>
            <person name="Lobanov A."/>
            <person name="Lomsadze A."/>
            <person name="Malik S.B."/>
            <person name="Marsh M.E."/>
            <person name="Mackinder L."/>
            <person name="Mock T."/>
            <person name="Mueller-Roeber B."/>
            <person name="Pagarete A."/>
            <person name="Parker M."/>
            <person name="Probert I."/>
            <person name="Quesneville H."/>
            <person name="Raines C."/>
            <person name="Rensing S.A."/>
            <person name="Riano-Pachon D.M."/>
            <person name="Richier S."/>
            <person name="Rokitta S."/>
            <person name="Shiraiwa Y."/>
            <person name="Soanes D.M."/>
            <person name="van der Giezen M."/>
            <person name="Wahlund T.M."/>
            <person name="Williams B."/>
            <person name="Wilson W."/>
            <person name="Wolfe G."/>
            <person name="Wurch L.L."/>
        </authorList>
    </citation>
    <scope>NUCLEOTIDE SEQUENCE</scope>
</reference>
<evidence type="ECO:0000256" key="9">
    <source>
        <dbReference type="PROSITE-ProRule" id="PRU10141"/>
    </source>
</evidence>
<evidence type="ECO:0000256" key="8">
    <source>
        <dbReference type="PIRSR" id="PIRSR630616-3"/>
    </source>
</evidence>
<keyword evidence="5 7" id="KW-0067">ATP-binding</keyword>
<dbReference type="SUPFAM" id="SSF56112">
    <property type="entry name" value="Protein kinase-like (PK-like)"/>
    <property type="match status" value="1"/>
</dbReference>
<feature type="domain" description="Protein kinase" evidence="11">
    <location>
        <begin position="21"/>
        <end position="219"/>
    </location>
</feature>
<dbReference type="PROSITE" id="PS00108">
    <property type="entry name" value="PROTEIN_KINASE_ST"/>
    <property type="match status" value="1"/>
</dbReference>
<dbReference type="PANTHER" id="PTHR24350">
    <property type="entry name" value="SERINE/THREONINE-PROTEIN KINASE IAL-RELATED"/>
    <property type="match status" value="1"/>
</dbReference>
<dbReference type="PROSITE" id="PS00107">
    <property type="entry name" value="PROTEIN_KINASE_ATP"/>
    <property type="match status" value="1"/>
</dbReference>
<keyword evidence="3 7" id="KW-0547">Nucleotide-binding</keyword>
<dbReference type="GO" id="GO:0004674">
    <property type="term" value="F:protein serine/threonine kinase activity"/>
    <property type="evidence" value="ECO:0007669"/>
    <property type="project" value="UniProtKB-KW"/>
</dbReference>
<evidence type="ECO:0000256" key="5">
    <source>
        <dbReference type="ARBA" id="ARBA00022840"/>
    </source>
</evidence>
<dbReference type="InterPro" id="IPR008271">
    <property type="entry name" value="Ser/Thr_kinase_AS"/>
</dbReference>
<evidence type="ECO:0000256" key="10">
    <source>
        <dbReference type="RuleBase" id="RU000304"/>
    </source>
</evidence>
<feature type="binding site" evidence="7">
    <location>
        <begin position="149"/>
        <end position="150"/>
    </location>
    <ligand>
        <name>ATP</name>
        <dbReference type="ChEBI" id="CHEBI:30616"/>
    </ligand>
</feature>
<evidence type="ECO:0000256" key="7">
    <source>
        <dbReference type="PIRSR" id="PIRSR630616-2"/>
    </source>
</evidence>
<dbReference type="InterPro" id="IPR017441">
    <property type="entry name" value="Protein_kinase_ATP_BS"/>
</dbReference>
<evidence type="ECO:0000313" key="13">
    <source>
        <dbReference type="Proteomes" id="UP000013827"/>
    </source>
</evidence>
<dbReference type="Proteomes" id="UP000013827">
    <property type="component" value="Unassembled WGS sequence"/>
</dbReference>
<dbReference type="PROSITE" id="PS50011">
    <property type="entry name" value="PROTEIN_KINASE_DOM"/>
    <property type="match status" value="1"/>
</dbReference>
<keyword evidence="2" id="KW-0808">Transferase</keyword>
<dbReference type="GO" id="GO:0005524">
    <property type="term" value="F:ATP binding"/>
    <property type="evidence" value="ECO:0007669"/>
    <property type="project" value="UniProtKB-UniRule"/>
</dbReference>
<feature type="binding site" evidence="7">
    <location>
        <begin position="100"/>
        <end position="102"/>
    </location>
    <ligand>
        <name>ATP</name>
        <dbReference type="ChEBI" id="CHEBI:30616"/>
    </ligand>
</feature>
<evidence type="ECO:0000256" key="3">
    <source>
        <dbReference type="ARBA" id="ARBA00022741"/>
    </source>
</evidence>
<accession>A0A0D3IEC4</accession>
<protein>
    <recommendedName>
        <fullName evidence="11">Protein kinase domain-containing protein</fullName>
    </recommendedName>
</protein>
<dbReference type="OMA" id="MEQCEMS"/>
<reference evidence="12" key="2">
    <citation type="submission" date="2024-10" db="UniProtKB">
        <authorList>
            <consortium name="EnsemblProtists"/>
        </authorList>
    </citation>
    <scope>IDENTIFICATION</scope>
</reference>
<dbReference type="Pfam" id="PF00069">
    <property type="entry name" value="Pkinase"/>
    <property type="match status" value="1"/>
</dbReference>
<dbReference type="eggNOG" id="KOG0599">
    <property type="taxonomic scope" value="Eukaryota"/>
</dbReference>
<dbReference type="InterPro" id="IPR000719">
    <property type="entry name" value="Prot_kinase_dom"/>
</dbReference>
<keyword evidence="1 10" id="KW-0723">Serine/threonine-protein kinase</keyword>
<proteinExistence type="inferred from homology"/>
<evidence type="ECO:0000256" key="6">
    <source>
        <dbReference type="PIRSR" id="PIRSR630616-1"/>
    </source>
</evidence>
<organism evidence="12 13">
    <name type="scientific">Emiliania huxleyi (strain CCMP1516)</name>
    <dbReference type="NCBI Taxonomy" id="280463"/>
    <lineage>
        <taxon>Eukaryota</taxon>
        <taxon>Haptista</taxon>
        <taxon>Haptophyta</taxon>
        <taxon>Prymnesiophyceae</taxon>
        <taxon>Isochrysidales</taxon>
        <taxon>Noelaerhabdaceae</taxon>
        <taxon>Emiliania</taxon>
    </lineage>
</organism>
<comment type="similarity">
    <text evidence="10">Belongs to the protein kinase superfamily.</text>
</comment>
<dbReference type="GeneID" id="17255520"/>
<sequence>MDSAAVDGLASEAGLAFADAYTVTAHLGDGATARVFEAVRRDGGAGAGHDSRCALKLAERSTRAILRRESLLLRQLSGHPHVTRWLGWFASSTAVGLLLELAPGGDCQQLLQRHGAFAESAVRRMFGQLCAALGHLRAHEIVHRDIKLENLLCCDARQGGDPARLVLCDFGHACSVADAREDREFFGTPGYAPPEVTCGPCWSYAADIFSAGVVMYALL</sequence>
<dbReference type="AlphaFoldDB" id="A0A0D3IEC4"/>
<evidence type="ECO:0000256" key="2">
    <source>
        <dbReference type="ARBA" id="ARBA00022679"/>
    </source>
</evidence>
<dbReference type="InterPro" id="IPR030616">
    <property type="entry name" value="Aur-like"/>
</dbReference>
<dbReference type="InterPro" id="IPR011009">
    <property type="entry name" value="Kinase-like_dom_sf"/>
</dbReference>
<dbReference type="EnsemblProtists" id="EOD09609">
    <property type="protein sequence ID" value="EOD09609"/>
    <property type="gene ID" value="EMIHUDRAFT_62046"/>
</dbReference>
<dbReference type="HOGENOM" id="CLU_000288_63_0_1"/>
<evidence type="ECO:0000313" key="12">
    <source>
        <dbReference type="EnsemblProtists" id="EOD09609"/>
    </source>
</evidence>